<proteinExistence type="inferred from homology"/>
<dbReference type="PANTHER" id="PTHR10695:SF46">
    <property type="entry name" value="BIFUNCTIONAL COENZYME A SYNTHASE-RELATED"/>
    <property type="match status" value="1"/>
</dbReference>
<feature type="region of interest" description="Disordered" evidence="14">
    <location>
        <begin position="203"/>
        <end position="227"/>
    </location>
</feature>
<dbReference type="EC" id="2.7.1.24" evidence="11 12"/>
<dbReference type="GO" id="GO:0004140">
    <property type="term" value="F:dephospho-CoA kinase activity"/>
    <property type="evidence" value="ECO:0007669"/>
    <property type="project" value="UniProtKB-UniRule"/>
</dbReference>
<reference evidence="15 16" key="1">
    <citation type="submission" date="2014-01" db="EMBL/GenBank/DDBJ databases">
        <title>Actinotalea ferrariae CF5-4.</title>
        <authorList>
            <person name="Chen F."/>
            <person name="Li Y."/>
            <person name="Wang G."/>
        </authorList>
    </citation>
    <scope>NUCLEOTIDE SEQUENCE [LARGE SCALE GENOMIC DNA]</scope>
    <source>
        <strain evidence="15 16">CF5-4</strain>
    </source>
</reference>
<comment type="function">
    <text evidence="2">Removes 5-oxoproline from various penultimate amino acid residues except L-proline.</text>
</comment>
<dbReference type="HAMAP" id="MF_00376">
    <property type="entry name" value="Dephospho_CoA_kinase"/>
    <property type="match status" value="1"/>
</dbReference>
<evidence type="ECO:0000256" key="2">
    <source>
        <dbReference type="ARBA" id="ARBA00002280"/>
    </source>
</evidence>
<dbReference type="UniPathway" id="UPA00241">
    <property type="reaction ID" value="UER00356"/>
</dbReference>
<dbReference type="NCBIfam" id="NF002879">
    <property type="entry name" value="PRK03333.1"/>
    <property type="match status" value="1"/>
</dbReference>
<dbReference type="SUPFAM" id="SSF53182">
    <property type="entry name" value="Pyrrolidone carboxyl peptidase (pyroglutamate aminopeptidase)"/>
    <property type="match status" value="1"/>
</dbReference>
<evidence type="ECO:0000256" key="11">
    <source>
        <dbReference type="HAMAP-Rule" id="MF_00376"/>
    </source>
</evidence>
<dbReference type="Proteomes" id="UP000019753">
    <property type="component" value="Unassembled WGS sequence"/>
</dbReference>
<evidence type="ECO:0000256" key="1">
    <source>
        <dbReference type="ARBA" id="ARBA00001770"/>
    </source>
</evidence>
<comment type="similarity">
    <text evidence="4">Belongs to the peptidase C15 family.</text>
</comment>
<evidence type="ECO:0000256" key="8">
    <source>
        <dbReference type="ARBA" id="ARBA00022801"/>
    </source>
</evidence>
<dbReference type="GO" id="GO:0005524">
    <property type="term" value="F:ATP binding"/>
    <property type="evidence" value="ECO:0007669"/>
    <property type="project" value="UniProtKB-UniRule"/>
</dbReference>
<accession>A0A021VW32</accession>
<evidence type="ECO:0000256" key="7">
    <source>
        <dbReference type="ARBA" id="ARBA00022741"/>
    </source>
</evidence>
<gene>
    <name evidence="11" type="primary">coaE</name>
    <name evidence="15" type="ORF">N866_13640</name>
</gene>
<dbReference type="Pfam" id="PF01470">
    <property type="entry name" value="Peptidase_C15"/>
    <property type="match status" value="1"/>
</dbReference>
<comment type="similarity">
    <text evidence="11">Belongs to the CoaE family.</text>
</comment>
<keyword evidence="5 11" id="KW-0963">Cytoplasm</keyword>
<dbReference type="RefSeq" id="WP_342668386.1">
    <property type="nucleotide sequence ID" value="NZ_AXCW01000039.1"/>
</dbReference>
<name>A0A021VW32_9CELL</name>
<keyword evidence="11 15" id="KW-0418">Kinase</keyword>
<evidence type="ECO:0000256" key="14">
    <source>
        <dbReference type="SAM" id="MobiDB-lite"/>
    </source>
</evidence>
<comment type="caution">
    <text evidence="15">The sequence shown here is derived from an EMBL/GenBank/DDBJ whole genome shotgun (WGS) entry which is preliminary data.</text>
</comment>
<evidence type="ECO:0000256" key="10">
    <source>
        <dbReference type="ARBA" id="ARBA00022840"/>
    </source>
</evidence>
<dbReference type="PANTHER" id="PTHR10695">
    <property type="entry name" value="DEPHOSPHO-COA KINASE-RELATED"/>
    <property type="match status" value="1"/>
</dbReference>
<dbReference type="EMBL" id="AXCW01000039">
    <property type="protein sequence ID" value="EYR64255.1"/>
    <property type="molecule type" value="Genomic_DNA"/>
</dbReference>
<evidence type="ECO:0000313" key="15">
    <source>
        <dbReference type="EMBL" id="EYR64255.1"/>
    </source>
</evidence>
<evidence type="ECO:0000256" key="6">
    <source>
        <dbReference type="ARBA" id="ARBA00022670"/>
    </source>
</evidence>
<feature type="binding site" evidence="11">
    <location>
        <begin position="11"/>
        <end position="16"/>
    </location>
    <ligand>
        <name>ATP</name>
        <dbReference type="ChEBI" id="CHEBI:30616"/>
    </ligand>
</feature>
<comment type="catalytic activity">
    <reaction evidence="1 13">
        <text>Release of an N-terminal pyroglutamyl group from a polypeptide, the second amino acid generally not being Pro.</text>
        <dbReference type="EC" id="3.4.19.3"/>
    </reaction>
</comment>
<dbReference type="InterPro" id="IPR001977">
    <property type="entry name" value="Depp_CoAkinase"/>
</dbReference>
<dbReference type="GO" id="GO:0006508">
    <property type="term" value="P:proteolysis"/>
    <property type="evidence" value="ECO:0007669"/>
    <property type="project" value="UniProtKB-KW"/>
</dbReference>
<evidence type="ECO:0000256" key="4">
    <source>
        <dbReference type="ARBA" id="ARBA00006641"/>
    </source>
</evidence>
<dbReference type="InterPro" id="IPR036440">
    <property type="entry name" value="Peptidase_C15-like_sf"/>
</dbReference>
<evidence type="ECO:0000256" key="13">
    <source>
        <dbReference type="PROSITE-ProRule" id="PRU10076"/>
    </source>
</evidence>
<dbReference type="InterPro" id="IPR033693">
    <property type="entry name" value="PGPEP1_Glu_AS"/>
</dbReference>
<comment type="subcellular location">
    <subcellularLocation>
        <location evidence="3 11">Cytoplasm</location>
    </subcellularLocation>
</comment>
<dbReference type="CDD" id="cd02022">
    <property type="entry name" value="DPCK"/>
    <property type="match status" value="1"/>
</dbReference>
<keyword evidence="11" id="KW-0808">Transferase</keyword>
<protein>
    <recommendedName>
        <fullName evidence="11 12">Dephospho-CoA kinase</fullName>
        <ecNumber evidence="11 12">2.7.1.24</ecNumber>
    </recommendedName>
    <alternativeName>
        <fullName evidence="11">Dephosphocoenzyme A kinase</fullName>
    </alternativeName>
</protein>
<keyword evidence="10 11" id="KW-0067">ATP-binding</keyword>
<feature type="active site" evidence="13">
    <location>
        <position position="308"/>
    </location>
</feature>
<organism evidence="15 16">
    <name type="scientific">Actinotalea ferrariae CF5-4</name>
    <dbReference type="NCBI Taxonomy" id="948458"/>
    <lineage>
        <taxon>Bacteria</taxon>
        <taxon>Bacillati</taxon>
        <taxon>Actinomycetota</taxon>
        <taxon>Actinomycetes</taxon>
        <taxon>Micrococcales</taxon>
        <taxon>Cellulomonadaceae</taxon>
        <taxon>Actinotalea</taxon>
    </lineage>
</organism>
<dbReference type="InterPro" id="IPR000816">
    <property type="entry name" value="Peptidase_C15"/>
</dbReference>
<dbReference type="PROSITE" id="PS01333">
    <property type="entry name" value="PYRASE_GLU"/>
    <property type="match status" value="1"/>
</dbReference>
<evidence type="ECO:0000256" key="9">
    <source>
        <dbReference type="ARBA" id="ARBA00022807"/>
    </source>
</evidence>
<keyword evidence="11" id="KW-0173">Coenzyme A biosynthesis</keyword>
<dbReference type="Gene3D" id="3.40.630.20">
    <property type="entry name" value="Peptidase C15, pyroglutamyl peptidase I-like"/>
    <property type="match status" value="1"/>
</dbReference>
<dbReference type="Gene3D" id="3.40.50.300">
    <property type="entry name" value="P-loop containing nucleotide triphosphate hydrolases"/>
    <property type="match status" value="1"/>
</dbReference>
<dbReference type="GO" id="GO:0016920">
    <property type="term" value="F:pyroglutamyl-peptidase activity"/>
    <property type="evidence" value="ECO:0007669"/>
    <property type="project" value="UniProtKB-EC"/>
</dbReference>
<sequence>MLRVGLTGGIAAGKSVVAGRLAELGAVVVDYDVLARDVVAPGTTGLASVVEAFGPGVVAPDGGLDREALAGVVFADAAALARLNAIVHPLVRREAAQREADAAAAGRSVVVHDVPLLVETGDPASFDAVVVVEAPADVRLERLVAERSMTPEQARARMAAQASDAERRAAASVLLDGSGTVDGLRAQVDALWRSWVRTAVEEAPAQGADDVEEGRPEQGAAPSPPDVVPVTVLVTGFEPFGGRTVNASWEAVERLGRLWAGPERVVVERLPVAFGAGPARLRELVTRLRPALVLGVGEAGGRRVVSLERVALNLADARIPDTTGAAPVDEPVVAGGPTAYLASLPVKACAAAARATGVPTEVSHTAGTYVCNATFYALLHHLEALDGVRGGFVHVPVELDDGTDPDDDAQRLALALAAVVRTALDVGVDLRTTAGTLD</sequence>
<dbReference type="CDD" id="cd00501">
    <property type="entry name" value="Peptidase_C15"/>
    <property type="match status" value="1"/>
</dbReference>
<comment type="pathway">
    <text evidence="11">Cofactor biosynthesis; coenzyme A biosynthesis; CoA from (R)-pantothenate: step 5/5.</text>
</comment>
<evidence type="ECO:0000256" key="5">
    <source>
        <dbReference type="ARBA" id="ARBA00022490"/>
    </source>
</evidence>
<keyword evidence="8" id="KW-0378">Hydrolase</keyword>
<dbReference type="NCBIfam" id="TIGR00152">
    <property type="entry name" value="dephospho-CoA kinase"/>
    <property type="match status" value="1"/>
</dbReference>
<dbReference type="InterPro" id="IPR016125">
    <property type="entry name" value="Peptidase_C15-like"/>
</dbReference>
<evidence type="ECO:0000256" key="3">
    <source>
        <dbReference type="ARBA" id="ARBA00004496"/>
    </source>
</evidence>
<evidence type="ECO:0000256" key="12">
    <source>
        <dbReference type="NCBIfam" id="TIGR00152"/>
    </source>
</evidence>
<dbReference type="InterPro" id="IPR027417">
    <property type="entry name" value="P-loop_NTPase"/>
</dbReference>
<comment type="catalytic activity">
    <reaction evidence="11">
        <text>3'-dephospho-CoA + ATP = ADP + CoA + H(+)</text>
        <dbReference type="Rhea" id="RHEA:18245"/>
        <dbReference type="ChEBI" id="CHEBI:15378"/>
        <dbReference type="ChEBI" id="CHEBI:30616"/>
        <dbReference type="ChEBI" id="CHEBI:57287"/>
        <dbReference type="ChEBI" id="CHEBI:57328"/>
        <dbReference type="ChEBI" id="CHEBI:456216"/>
        <dbReference type="EC" id="2.7.1.24"/>
    </reaction>
</comment>
<keyword evidence="6" id="KW-0645">Protease</keyword>
<keyword evidence="9" id="KW-0788">Thiol protease</keyword>
<dbReference type="PRINTS" id="PR00706">
    <property type="entry name" value="PYROGLUPTASE"/>
</dbReference>
<dbReference type="Pfam" id="PF01121">
    <property type="entry name" value="CoaE"/>
    <property type="match status" value="1"/>
</dbReference>
<comment type="function">
    <text evidence="11">Catalyzes the phosphorylation of the 3'-hydroxyl group of dephosphocoenzyme A to form coenzyme A.</text>
</comment>
<dbReference type="SUPFAM" id="SSF52540">
    <property type="entry name" value="P-loop containing nucleoside triphosphate hydrolases"/>
    <property type="match status" value="1"/>
</dbReference>
<evidence type="ECO:0000313" key="16">
    <source>
        <dbReference type="Proteomes" id="UP000019753"/>
    </source>
</evidence>
<dbReference type="GO" id="GO:0015937">
    <property type="term" value="P:coenzyme A biosynthetic process"/>
    <property type="evidence" value="ECO:0007669"/>
    <property type="project" value="UniProtKB-UniRule"/>
</dbReference>
<dbReference type="AlphaFoldDB" id="A0A021VW32"/>
<keyword evidence="16" id="KW-1185">Reference proteome</keyword>
<dbReference type="GO" id="GO:0005829">
    <property type="term" value="C:cytosol"/>
    <property type="evidence" value="ECO:0007669"/>
    <property type="project" value="InterPro"/>
</dbReference>
<keyword evidence="7 11" id="KW-0547">Nucleotide-binding</keyword>
<dbReference type="PROSITE" id="PS51219">
    <property type="entry name" value="DPCK"/>
    <property type="match status" value="1"/>
</dbReference>